<evidence type="ECO:0000313" key="4">
    <source>
        <dbReference type="EMBL" id="EIJ44054.1"/>
    </source>
</evidence>
<feature type="compositionally biased region" description="Acidic residues" evidence="2">
    <location>
        <begin position="309"/>
        <end position="322"/>
    </location>
</feature>
<protein>
    <submittedName>
        <fullName evidence="4">Uncharacterized protein</fullName>
    </submittedName>
</protein>
<organism evidence="4 5">
    <name type="scientific">Beggiatoa alba B18LD</name>
    <dbReference type="NCBI Taxonomy" id="395493"/>
    <lineage>
        <taxon>Bacteria</taxon>
        <taxon>Pseudomonadati</taxon>
        <taxon>Pseudomonadota</taxon>
        <taxon>Gammaproteobacteria</taxon>
        <taxon>Thiotrichales</taxon>
        <taxon>Thiotrichaceae</taxon>
        <taxon>Beggiatoa</taxon>
    </lineage>
</organism>
<keyword evidence="3" id="KW-0732">Signal</keyword>
<dbReference type="Proteomes" id="UP000005744">
    <property type="component" value="Unassembled WGS sequence"/>
</dbReference>
<evidence type="ECO:0000313" key="5">
    <source>
        <dbReference type="Proteomes" id="UP000005744"/>
    </source>
</evidence>
<feature type="compositionally biased region" description="Pro residues" evidence="2">
    <location>
        <begin position="253"/>
        <end position="291"/>
    </location>
</feature>
<keyword evidence="1" id="KW-0175">Coiled coil</keyword>
<sequence>MILKRAMTLSLLTALFNTPNSYAADALALEKFKAALNTCERSLQMPAPKSKGSLSILQSLVSRYERDRDFALKIDATLKDSTTDRYTGKYFVDQTLAQAYNTCEEQLSTKVSDAEALIAKQAEEVKQKAQQQEAVLNELMKKLNTAKQEVGKAVDEACSQYSNDPSNQSLVSIYTTAKQNALTNYPNIIKYTHESTFTDPDTKEAAKTTRTVQAWFAYCDELFQLPATAIPSAPPVKVEPAKPAEKPVEKPAEPPAIPPAPPAPHDEGPLPPPPQPNSAIPPAPTPAPHPAPAESVRPDIPAESPADTPPEETGEVSDDEEYNALVKALTGDKQKVLKTEKRLPDFFDNEDGDIGVATIWQFEAEDGSQCVTYKFNGDKMLDSKKNKGECPSF</sequence>
<dbReference type="EMBL" id="JH600070">
    <property type="protein sequence ID" value="EIJ44054.1"/>
    <property type="molecule type" value="Genomic_DNA"/>
</dbReference>
<dbReference type="RefSeq" id="WP_002691778.1">
    <property type="nucleotide sequence ID" value="NZ_JH600070.1"/>
</dbReference>
<proteinExistence type="predicted"/>
<dbReference type="HOGENOM" id="CLU_701439_0_0_6"/>
<dbReference type="STRING" id="395493.BegalDRAFT_3233"/>
<name>I3CKB1_9GAMM</name>
<feature type="region of interest" description="Disordered" evidence="2">
    <location>
        <begin position="232"/>
        <end position="322"/>
    </location>
</feature>
<feature type="signal peptide" evidence="3">
    <location>
        <begin position="1"/>
        <end position="23"/>
    </location>
</feature>
<gene>
    <name evidence="4" type="ORF">BegalDRAFT_3233</name>
</gene>
<evidence type="ECO:0000256" key="3">
    <source>
        <dbReference type="SAM" id="SignalP"/>
    </source>
</evidence>
<dbReference type="AlphaFoldDB" id="I3CKB1"/>
<feature type="chain" id="PRO_5003669054" evidence="3">
    <location>
        <begin position="24"/>
        <end position="393"/>
    </location>
</feature>
<accession>I3CKB1</accession>
<reference evidence="4 5" key="1">
    <citation type="submission" date="2011-11" db="EMBL/GenBank/DDBJ databases">
        <title>Improved High-Quality Draft sequence of Beggiatoa alba B18lD.</title>
        <authorList>
            <consortium name="US DOE Joint Genome Institute"/>
            <person name="Lucas S."/>
            <person name="Han J."/>
            <person name="Lapidus A."/>
            <person name="Cheng J.-F."/>
            <person name="Goodwin L."/>
            <person name="Pitluck S."/>
            <person name="Peters L."/>
            <person name="Mikhailova N."/>
            <person name="Held B."/>
            <person name="Detter J.C."/>
            <person name="Han C."/>
            <person name="Tapia R."/>
            <person name="Land M."/>
            <person name="Hauser L."/>
            <person name="Kyrpides N."/>
            <person name="Ivanova N."/>
            <person name="Pagani I."/>
            <person name="Samuel K."/>
            <person name="Teske A."/>
            <person name="Mueller J."/>
            <person name="Woyke T."/>
        </authorList>
    </citation>
    <scope>NUCLEOTIDE SEQUENCE [LARGE SCALE GENOMIC DNA]</scope>
    <source>
        <strain evidence="4 5">B18LD</strain>
    </source>
</reference>
<keyword evidence="5" id="KW-1185">Reference proteome</keyword>
<feature type="compositionally biased region" description="Basic and acidic residues" evidence="2">
    <location>
        <begin position="239"/>
        <end position="252"/>
    </location>
</feature>
<evidence type="ECO:0000256" key="2">
    <source>
        <dbReference type="SAM" id="MobiDB-lite"/>
    </source>
</evidence>
<evidence type="ECO:0000256" key="1">
    <source>
        <dbReference type="SAM" id="Coils"/>
    </source>
</evidence>
<dbReference type="OrthoDB" id="5624970at2"/>
<feature type="coiled-coil region" evidence="1">
    <location>
        <begin position="104"/>
        <end position="156"/>
    </location>
</feature>